<feature type="compositionally biased region" description="Basic and acidic residues" evidence="1">
    <location>
        <begin position="64"/>
        <end position="94"/>
    </location>
</feature>
<organism evidence="2 3">
    <name type="scientific">Eimeria tenella</name>
    <name type="common">Coccidian parasite</name>
    <dbReference type="NCBI Taxonomy" id="5802"/>
    <lineage>
        <taxon>Eukaryota</taxon>
        <taxon>Sar</taxon>
        <taxon>Alveolata</taxon>
        <taxon>Apicomplexa</taxon>
        <taxon>Conoidasida</taxon>
        <taxon>Coccidia</taxon>
        <taxon>Eucoccidiorida</taxon>
        <taxon>Eimeriorina</taxon>
        <taxon>Eimeriidae</taxon>
        <taxon>Eimeria</taxon>
    </lineage>
</organism>
<protein>
    <submittedName>
        <fullName evidence="2">Uncharacterized protein</fullName>
    </submittedName>
</protein>
<accession>U6KZE4</accession>
<evidence type="ECO:0000313" key="3">
    <source>
        <dbReference type="Proteomes" id="UP000030747"/>
    </source>
</evidence>
<proteinExistence type="predicted"/>
<name>U6KZE4_EIMTE</name>
<evidence type="ECO:0000313" key="2">
    <source>
        <dbReference type="EMBL" id="CDJ43336.1"/>
    </source>
</evidence>
<gene>
    <name evidence="2" type="ORF">ETH_00000745</name>
</gene>
<reference evidence="2" key="1">
    <citation type="submission" date="2013-10" db="EMBL/GenBank/DDBJ databases">
        <title>Genomic analysis of the causative agents of coccidiosis in chickens.</title>
        <authorList>
            <person name="Reid A.J."/>
            <person name="Blake D."/>
            <person name="Billington K."/>
            <person name="Browne H."/>
            <person name="Dunn M."/>
            <person name="Hung S."/>
            <person name="Kawahara F."/>
            <person name="Miranda-Saavedra D."/>
            <person name="Mourier T."/>
            <person name="Nagra H."/>
            <person name="Otto T.D."/>
            <person name="Rawlings N."/>
            <person name="Sanchez A."/>
            <person name="Sanders M."/>
            <person name="Subramaniam C."/>
            <person name="Tay Y."/>
            <person name="Dear P."/>
            <person name="Doerig C."/>
            <person name="Gruber A."/>
            <person name="Parkinson J."/>
            <person name="Shirley M."/>
            <person name="Wan K.L."/>
            <person name="Berriman M."/>
            <person name="Tomley F."/>
            <person name="Pain A."/>
        </authorList>
    </citation>
    <scope>NUCLEOTIDE SEQUENCE [LARGE SCALE GENOMIC DNA]</scope>
    <source>
        <strain evidence="2">Houghton</strain>
    </source>
</reference>
<feature type="compositionally biased region" description="Basic and acidic residues" evidence="1">
    <location>
        <begin position="17"/>
        <end position="32"/>
    </location>
</feature>
<dbReference type="GeneID" id="25249368"/>
<feature type="compositionally biased region" description="Polar residues" evidence="1">
    <location>
        <begin position="39"/>
        <end position="49"/>
    </location>
</feature>
<dbReference type="RefSeq" id="XP_013234086.1">
    <property type="nucleotide sequence ID" value="XM_013378632.1"/>
</dbReference>
<feature type="region of interest" description="Disordered" evidence="1">
    <location>
        <begin position="1"/>
        <end position="104"/>
    </location>
</feature>
<dbReference type="VEuPathDB" id="ToxoDB:ETH_00000745"/>
<dbReference type="EMBL" id="HG675760">
    <property type="protein sequence ID" value="CDJ43336.1"/>
    <property type="molecule type" value="Genomic_DNA"/>
</dbReference>
<sequence>MCAVASGPNSIPVSPDWGKRLLSREEQERAEGPDMGEIQQPSADQSHAGTTLLIEEGSRRKRDHRGELNDAATEGDRTQDMSTKEPQWWREQRTQENTTSKGTL</sequence>
<evidence type="ECO:0000256" key="1">
    <source>
        <dbReference type="SAM" id="MobiDB-lite"/>
    </source>
</evidence>
<feature type="compositionally biased region" description="Polar residues" evidence="1">
    <location>
        <begin position="95"/>
        <end position="104"/>
    </location>
</feature>
<reference evidence="2" key="2">
    <citation type="submission" date="2013-10" db="EMBL/GenBank/DDBJ databases">
        <authorList>
            <person name="Aslett M."/>
        </authorList>
    </citation>
    <scope>NUCLEOTIDE SEQUENCE [LARGE SCALE GENOMIC DNA]</scope>
    <source>
        <strain evidence="2">Houghton</strain>
    </source>
</reference>
<keyword evidence="3" id="KW-1185">Reference proteome</keyword>
<dbReference type="Proteomes" id="UP000030747">
    <property type="component" value="Unassembled WGS sequence"/>
</dbReference>
<dbReference type="AlphaFoldDB" id="U6KZE4"/>
<dbReference type="OrthoDB" id="350011at2759"/>